<evidence type="ECO:0000256" key="4">
    <source>
        <dbReference type="PROSITE-ProRule" id="PRU00175"/>
    </source>
</evidence>
<dbReference type="SUPFAM" id="SSF57850">
    <property type="entry name" value="RING/U-box"/>
    <property type="match status" value="1"/>
</dbReference>
<dbReference type="InterPro" id="IPR001841">
    <property type="entry name" value="Znf_RING"/>
</dbReference>
<evidence type="ECO:0000256" key="1">
    <source>
        <dbReference type="ARBA" id="ARBA00022723"/>
    </source>
</evidence>
<keyword evidence="2 4" id="KW-0863">Zinc-finger</keyword>
<dbReference type="HOGENOM" id="CLU_098429_0_0_1"/>
<dbReference type="GO" id="GO:0005634">
    <property type="term" value="C:nucleus"/>
    <property type="evidence" value="ECO:0007669"/>
    <property type="project" value="TreeGrafter"/>
</dbReference>
<dbReference type="eggNOG" id="KOG0800">
    <property type="taxonomic scope" value="Eukaryota"/>
</dbReference>
<dbReference type="InterPro" id="IPR051834">
    <property type="entry name" value="RING_finger_E3_ligase"/>
</dbReference>
<name>A0A0D9XWT0_9ORYZ</name>
<evidence type="ECO:0000259" key="5">
    <source>
        <dbReference type="PROSITE" id="PS50089"/>
    </source>
</evidence>
<organism evidence="6 7">
    <name type="scientific">Leersia perrieri</name>
    <dbReference type="NCBI Taxonomy" id="77586"/>
    <lineage>
        <taxon>Eukaryota</taxon>
        <taxon>Viridiplantae</taxon>
        <taxon>Streptophyta</taxon>
        <taxon>Embryophyta</taxon>
        <taxon>Tracheophyta</taxon>
        <taxon>Spermatophyta</taxon>
        <taxon>Magnoliopsida</taxon>
        <taxon>Liliopsida</taxon>
        <taxon>Poales</taxon>
        <taxon>Poaceae</taxon>
        <taxon>BOP clade</taxon>
        <taxon>Oryzoideae</taxon>
        <taxon>Oryzeae</taxon>
        <taxon>Oryzinae</taxon>
        <taxon>Leersia</taxon>
    </lineage>
</organism>
<reference evidence="6" key="3">
    <citation type="submission" date="2015-04" db="UniProtKB">
        <authorList>
            <consortium name="EnsemblPlants"/>
        </authorList>
    </citation>
    <scope>IDENTIFICATION</scope>
</reference>
<sequence length="168" mass="19491">MESRKRSERDQDEVEREYPRLKFLRQREAFLANKEERQRRRREEYAAMVARQELEDLALEPILRAMAAPERTSVSSAEATVALHQPQVGETREKRCVVCMEDFVAGGDRLRMMPCSHSFHQTCIFDWLYVSLHCPICRFAMPPSDEQRALEERLARAGAGSPEHAVVD</sequence>
<dbReference type="EnsemblPlants" id="LPERR12G02480.1">
    <property type="protein sequence ID" value="LPERR12G02480.1"/>
    <property type="gene ID" value="LPERR12G02480"/>
</dbReference>
<dbReference type="STRING" id="77586.A0A0D9XWT0"/>
<reference evidence="7" key="2">
    <citation type="submission" date="2013-12" db="EMBL/GenBank/DDBJ databases">
        <authorList>
            <person name="Yu Y."/>
            <person name="Lee S."/>
            <person name="de Baynast K."/>
            <person name="Wissotski M."/>
            <person name="Liu L."/>
            <person name="Talag J."/>
            <person name="Goicoechea J."/>
            <person name="Angelova A."/>
            <person name="Jetty R."/>
            <person name="Kudrna D."/>
            <person name="Golser W."/>
            <person name="Rivera L."/>
            <person name="Zhang J."/>
            <person name="Wing R."/>
        </authorList>
    </citation>
    <scope>NUCLEOTIDE SEQUENCE</scope>
</reference>
<keyword evidence="7" id="KW-1185">Reference proteome</keyword>
<dbReference type="Pfam" id="PF13639">
    <property type="entry name" value="zf-RING_2"/>
    <property type="match status" value="1"/>
</dbReference>
<protein>
    <recommendedName>
        <fullName evidence="5">RING-type domain-containing protein</fullName>
    </recommendedName>
</protein>
<dbReference type="PROSITE" id="PS50089">
    <property type="entry name" value="ZF_RING_2"/>
    <property type="match status" value="1"/>
</dbReference>
<evidence type="ECO:0000256" key="2">
    <source>
        <dbReference type="ARBA" id="ARBA00022771"/>
    </source>
</evidence>
<dbReference type="AlphaFoldDB" id="A0A0D9XWT0"/>
<proteinExistence type="predicted"/>
<dbReference type="PANTHER" id="PTHR45931">
    <property type="entry name" value="SI:CH211-59O9.10"/>
    <property type="match status" value="1"/>
</dbReference>
<evidence type="ECO:0000256" key="3">
    <source>
        <dbReference type="ARBA" id="ARBA00022833"/>
    </source>
</evidence>
<dbReference type="Proteomes" id="UP000032180">
    <property type="component" value="Chromosome 12"/>
</dbReference>
<dbReference type="InterPro" id="IPR013083">
    <property type="entry name" value="Znf_RING/FYVE/PHD"/>
</dbReference>
<dbReference type="Gramene" id="LPERR12G02480.1">
    <property type="protein sequence ID" value="LPERR12G02480.1"/>
    <property type="gene ID" value="LPERR12G02480"/>
</dbReference>
<accession>A0A0D9XWT0</accession>
<feature type="domain" description="RING-type" evidence="5">
    <location>
        <begin position="96"/>
        <end position="138"/>
    </location>
</feature>
<keyword evidence="1" id="KW-0479">Metal-binding</keyword>
<dbReference type="SMART" id="SM00184">
    <property type="entry name" value="RING"/>
    <property type="match status" value="1"/>
</dbReference>
<evidence type="ECO:0000313" key="7">
    <source>
        <dbReference type="Proteomes" id="UP000032180"/>
    </source>
</evidence>
<reference evidence="6 7" key="1">
    <citation type="submission" date="2012-08" db="EMBL/GenBank/DDBJ databases">
        <title>Oryza genome evolution.</title>
        <authorList>
            <person name="Wing R.A."/>
        </authorList>
    </citation>
    <scope>NUCLEOTIDE SEQUENCE</scope>
</reference>
<dbReference type="GO" id="GO:0006511">
    <property type="term" value="P:ubiquitin-dependent protein catabolic process"/>
    <property type="evidence" value="ECO:0007669"/>
    <property type="project" value="TreeGrafter"/>
</dbReference>
<evidence type="ECO:0000313" key="6">
    <source>
        <dbReference type="EnsemblPlants" id="LPERR12G02480.1"/>
    </source>
</evidence>
<keyword evidence="3" id="KW-0862">Zinc</keyword>
<dbReference type="GO" id="GO:0061630">
    <property type="term" value="F:ubiquitin protein ligase activity"/>
    <property type="evidence" value="ECO:0007669"/>
    <property type="project" value="TreeGrafter"/>
</dbReference>
<dbReference type="Gene3D" id="3.30.40.10">
    <property type="entry name" value="Zinc/RING finger domain, C3HC4 (zinc finger)"/>
    <property type="match status" value="1"/>
</dbReference>
<dbReference type="GO" id="GO:0008270">
    <property type="term" value="F:zinc ion binding"/>
    <property type="evidence" value="ECO:0007669"/>
    <property type="project" value="UniProtKB-KW"/>
</dbReference>
<dbReference type="PANTHER" id="PTHR45931:SF23">
    <property type="entry name" value="OS12G0134500 PROTEIN"/>
    <property type="match status" value="1"/>
</dbReference>